<sequence length="180" mass="20071">MTFWIQTGDPEVRDVGDEVVLDMGDALVALYPDHTERLVISWNRVPVVVNYCDDLRVFVDDIVDLLEELRSDGFVQAELTTGAADFFAVWSFRPEGENLVVDSRWDNIVGNYEFLLNERSRLIVRRTDFVAEWLKVIRRVVGDITAQSVSMEIDETFLRAKGLLADGGEAAGATGATGGV</sequence>
<protein>
    <submittedName>
        <fullName evidence="1">Uncharacterized protein</fullName>
    </submittedName>
</protein>
<evidence type="ECO:0000313" key="1">
    <source>
        <dbReference type="EMBL" id="SEG48935.1"/>
    </source>
</evidence>
<dbReference type="Proteomes" id="UP000236754">
    <property type="component" value="Unassembled WGS sequence"/>
</dbReference>
<proteinExistence type="predicted"/>
<reference evidence="1 2" key="1">
    <citation type="submission" date="2016-10" db="EMBL/GenBank/DDBJ databases">
        <authorList>
            <person name="de Groot N.N."/>
        </authorList>
    </citation>
    <scope>NUCLEOTIDE SEQUENCE [LARGE SCALE GENOMIC DNA]</scope>
    <source>
        <strain evidence="1 2">CGMCC 4.2023</strain>
    </source>
</reference>
<keyword evidence="2" id="KW-1185">Reference proteome</keyword>
<dbReference type="AlphaFoldDB" id="A0A1H6ALM2"/>
<organism evidence="1 2">
    <name type="scientific">Actinacidiphila yanglinensis</name>
    <dbReference type="NCBI Taxonomy" id="310779"/>
    <lineage>
        <taxon>Bacteria</taxon>
        <taxon>Bacillati</taxon>
        <taxon>Actinomycetota</taxon>
        <taxon>Actinomycetes</taxon>
        <taxon>Kitasatosporales</taxon>
        <taxon>Streptomycetaceae</taxon>
        <taxon>Actinacidiphila</taxon>
    </lineage>
</organism>
<gene>
    <name evidence="1" type="ORF">SAMN05216223_105459</name>
</gene>
<evidence type="ECO:0000313" key="2">
    <source>
        <dbReference type="Proteomes" id="UP000236754"/>
    </source>
</evidence>
<accession>A0A1H6ALM2</accession>
<name>A0A1H6ALM2_9ACTN</name>
<dbReference type="EMBL" id="FNVU01000005">
    <property type="protein sequence ID" value="SEG48935.1"/>
    <property type="molecule type" value="Genomic_DNA"/>
</dbReference>